<dbReference type="Proteomes" id="UP000067523">
    <property type="component" value="Chromosome"/>
</dbReference>
<feature type="transmembrane region" description="Helical" evidence="1">
    <location>
        <begin position="187"/>
        <end position="220"/>
    </location>
</feature>
<feature type="transmembrane region" description="Helical" evidence="1">
    <location>
        <begin position="385"/>
        <end position="403"/>
    </location>
</feature>
<dbReference type="KEGG" id="erx:ATZ35_16585"/>
<evidence type="ECO:0000256" key="1">
    <source>
        <dbReference type="SAM" id="Phobius"/>
    </source>
</evidence>
<evidence type="ECO:0000313" key="3">
    <source>
        <dbReference type="Proteomes" id="UP000067523"/>
    </source>
</evidence>
<dbReference type="AlphaFoldDB" id="A0A0U2VZF1"/>
<dbReference type="STRING" id="118060.ATZ35_16585"/>
<keyword evidence="1" id="KW-0812">Transmembrane</keyword>
<feature type="transmembrane region" description="Helical" evidence="1">
    <location>
        <begin position="354"/>
        <end position="373"/>
    </location>
</feature>
<feature type="transmembrane region" description="Helical" evidence="1">
    <location>
        <begin position="415"/>
        <end position="433"/>
    </location>
</feature>
<dbReference type="Pfam" id="PF09586">
    <property type="entry name" value="YfhO"/>
    <property type="match status" value="1"/>
</dbReference>
<keyword evidence="3" id="KW-1185">Reference proteome</keyword>
<feature type="transmembrane region" description="Helical" evidence="1">
    <location>
        <begin position="842"/>
        <end position="864"/>
    </location>
</feature>
<gene>
    <name evidence="2" type="ORF">ATZ35_16585</name>
</gene>
<feature type="transmembrane region" description="Helical" evidence="1">
    <location>
        <begin position="445"/>
        <end position="463"/>
    </location>
</feature>
<accession>A0A0U2VZF1</accession>
<protein>
    <submittedName>
        <fullName evidence="2">Copper ABC transporter permease</fullName>
    </submittedName>
</protein>
<feature type="transmembrane region" description="Helical" evidence="1">
    <location>
        <begin position="232"/>
        <end position="253"/>
    </location>
</feature>
<keyword evidence="1" id="KW-1133">Transmembrane helix</keyword>
<feature type="transmembrane region" description="Helical" evidence="1">
    <location>
        <begin position="136"/>
        <end position="156"/>
    </location>
</feature>
<organism evidence="2 3">
    <name type="scientific">Enterococcus rotai</name>
    <dbReference type="NCBI Taxonomy" id="118060"/>
    <lineage>
        <taxon>Bacteria</taxon>
        <taxon>Bacillati</taxon>
        <taxon>Bacillota</taxon>
        <taxon>Bacilli</taxon>
        <taxon>Lactobacillales</taxon>
        <taxon>Enterococcaceae</taxon>
        <taxon>Enterococcus</taxon>
    </lineage>
</organism>
<proteinExistence type="predicted"/>
<feature type="transmembrane region" description="Helical" evidence="1">
    <location>
        <begin position="110"/>
        <end position="130"/>
    </location>
</feature>
<feature type="transmembrane region" description="Helical" evidence="1">
    <location>
        <begin position="12"/>
        <end position="32"/>
    </location>
</feature>
<evidence type="ECO:0000313" key="2">
    <source>
        <dbReference type="EMBL" id="ALS38708.1"/>
    </source>
</evidence>
<dbReference type="PANTHER" id="PTHR38454">
    <property type="entry name" value="INTEGRAL MEMBRANE PROTEIN-RELATED"/>
    <property type="match status" value="1"/>
</dbReference>
<feature type="transmembrane region" description="Helical" evidence="1">
    <location>
        <begin position="325"/>
        <end position="348"/>
    </location>
</feature>
<dbReference type="EMBL" id="CP013655">
    <property type="protein sequence ID" value="ALS38708.1"/>
    <property type="molecule type" value="Genomic_DNA"/>
</dbReference>
<feature type="transmembrane region" description="Helical" evidence="1">
    <location>
        <begin position="83"/>
        <end position="103"/>
    </location>
</feature>
<sequence>MKIKIISYLKANWWMAMLSFFIPIIVLGYVYFKMGIYPGSQDRTILVSDAFSQYSNFHASFNNVLKGKQNIFYSWNASMGLNYWSFLSYYLGGIFTPLVFFFDNIQMADYLYYLTLLKIGSLGLSFWVFANQTFKIPKIAYVVLSICYALMSYVIAFSEILMWMDALMYLPLVILGIHRVMDQKKPLVLFISYFLLFISNFYMAFIVGLFSFFYFLARVLTNPKVYIKQVPMYLITSFLAGGASMVLLLPTILDLRNNGEALTPITTLLTKATGPLDIVIKNMVGVYDTTKFGSIPFLFIGLLPLIFCVYFFIATTISLKEKLCYGSLFLLLIISFYFEPLNLFWQGMHAPNMFLFRYSFLFSFLVVLLAGYGWEKFDSKKADQLTTIILILLGLFIGTKMITDRGSYDYLNPWSLIWTIFFLIAYLGIFYVIKKKSNYGKVISVLFVLVVTLEMGINSFQLINGIGSEWNYPARHYYDESYSSIKKLVDYTKENNSSFYRMENLNPVSANDSFNYGYSGISMFSSIRNRHSSYYLNALGYRSLGTNLNIRYANNTLLMDSLIGMKYNLSKESLNKFGYKKIATADNFSLYENNYQLPLGVMTDDEIYEAGAVETQATLFNHLAETDENFFTFDSLKQITSKNLIETSKKINQTKISIYAPKNIEEPMEVEWEAKIPANKQAYFSFYPINYQTLGSTKLSVEVNGETYTTGAFDTGQYYSLGYYDKESTVRFKTIFSNLKDKNKVEYVAPDLALMDTQKFAAAFDKVKEKGIELSIKGRKVNGTVDLKQDQVLLTSIPYDKGWKAYIDGKKVSIPTFKSALLTLPIPAGKHKIQFVFLPEGLVVGLLLLIVCFSTFIVYLKLIARKE</sequence>
<keyword evidence="1" id="KW-0472">Membrane</keyword>
<dbReference type="RefSeq" id="WP_208928233.1">
    <property type="nucleotide sequence ID" value="NZ_CP013655.1"/>
</dbReference>
<dbReference type="InterPro" id="IPR018580">
    <property type="entry name" value="Uncharacterised_YfhO"/>
</dbReference>
<dbReference type="PANTHER" id="PTHR38454:SF1">
    <property type="entry name" value="INTEGRAL MEMBRANE PROTEIN"/>
    <property type="match status" value="1"/>
</dbReference>
<name>A0A0U2VZF1_9ENTE</name>
<feature type="transmembrane region" description="Helical" evidence="1">
    <location>
        <begin position="292"/>
        <end position="313"/>
    </location>
</feature>
<reference evidence="3" key="1">
    <citation type="submission" date="2015-12" db="EMBL/GenBank/DDBJ databases">
        <authorList>
            <person name="Lauer A."/>
            <person name="Humrighouse B."/>
            <person name="Loparev V."/>
            <person name="Shewmaker P.L."/>
            <person name="Whitney A.M."/>
            <person name="McLaughlin R.W."/>
        </authorList>
    </citation>
    <scope>NUCLEOTIDE SEQUENCE [LARGE SCALE GENOMIC DNA]</scope>
    <source>
        <strain evidence="3">LMG 26678</strain>
    </source>
</reference>